<name>A0A131ZDQ5_RHIAP</name>
<evidence type="ECO:0000313" key="4">
    <source>
        <dbReference type="EMBL" id="JAP88371.1"/>
    </source>
</evidence>
<proteinExistence type="inferred from homology"/>
<dbReference type="PROSITE" id="PS51419">
    <property type="entry name" value="RAB"/>
    <property type="match status" value="1"/>
</dbReference>
<dbReference type="SMART" id="SM00173">
    <property type="entry name" value="RAS"/>
    <property type="match status" value="1"/>
</dbReference>
<dbReference type="PANTHER" id="PTHR47978">
    <property type="match status" value="1"/>
</dbReference>
<dbReference type="SMART" id="SM00176">
    <property type="entry name" value="RAN"/>
    <property type="match status" value="1"/>
</dbReference>
<dbReference type="SMART" id="SM00174">
    <property type="entry name" value="RHO"/>
    <property type="match status" value="1"/>
</dbReference>
<dbReference type="SMART" id="SM00175">
    <property type="entry name" value="RAB"/>
    <property type="match status" value="1"/>
</dbReference>
<accession>A0A131ZDQ5</accession>
<sequence length="241" mass="27255">GAFVRVILCLTDDAHVFFYETSFKKNYQCTQCLDKGQGSSNIERSRCLSFVFVPASLVERFLLDAYKPHQASTYALTLLRHKTKVDGESVIVDFWDTAGQERFKTLHPSYYHHADACILVFDVTRKITYKNLSNWYKELREHRPAIPCLCVANKIDADSTVVQKSFNFGKKNGMPFYFVSASDGTNVVKMFRDAIAAAYRYRKDPTDFIDQVLQELEGFSSEGETEDTSSTSGGSASVKPL</sequence>
<dbReference type="InterPro" id="IPR027417">
    <property type="entry name" value="P-loop_NTPase"/>
</dbReference>
<dbReference type="Gene3D" id="3.40.50.300">
    <property type="entry name" value="P-loop containing nucleotide triphosphate hydrolases"/>
    <property type="match status" value="1"/>
</dbReference>
<feature type="non-terminal residue" evidence="4">
    <location>
        <position position="1"/>
    </location>
</feature>
<dbReference type="GO" id="GO:0005525">
    <property type="term" value="F:GTP binding"/>
    <property type="evidence" value="ECO:0007669"/>
    <property type="project" value="InterPro"/>
</dbReference>
<dbReference type="Pfam" id="PF00071">
    <property type="entry name" value="Ras"/>
    <property type="match status" value="1"/>
</dbReference>
<organism evidence="4">
    <name type="scientific">Rhipicephalus appendiculatus</name>
    <name type="common">Brown ear tick</name>
    <dbReference type="NCBI Taxonomy" id="34631"/>
    <lineage>
        <taxon>Eukaryota</taxon>
        <taxon>Metazoa</taxon>
        <taxon>Ecdysozoa</taxon>
        <taxon>Arthropoda</taxon>
        <taxon>Chelicerata</taxon>
        <taxon>Arachnida</taxon>
        <taxon>Acari</taxon>
        <taxon>Parasitiformes</taxon>
        <taxon>Ixodida</taxon>
        <taxon>Ixodoidea</taxon>
        <taxon>Ixodidae</taxon>
        <taxon>Rhipicephalinae</taxon>
        <taxon>Rhipicephalus</taxon>
        <taxon>Rhipicephalus</taxon>
    </lineage>
</organism>
<dbReference type="EMBL" id="GEDV01000186">
    <property type="protein sequence ID" value="JAP88371.1"/>
    <property type="molecule type" value="Transcribed_RNA"/>
</dbReference>
<keyword evidence="2" id="KW-0547">Nucleotide-binding</keyword>
<reference evidence="4" key="1">
    <citation type="journal article" date="2016" name="Ticks Tick Borne Dis.">
        <title>De novo assembly and annotation of the salivary gland transcriptome of Rhipicephalus appendiculatus male and female ticks during blood feeding.</title>
        <authorList>
            <person name="de Castro M.H."/>
            <person name="de Klerk D."/>
            <person name="Pienaar R."/>
            <person name="Latif A.A."/>
            <person name="Rees D.J."/>
            <person name="Mans B.J."/>
        </authorList>
    </citation>
    <scope>NUCLEOTIDE SEQUENCE</scope>
    <source>
        <tissue evidence="4">Salivary glands</tissue>
    </source>
</reference>
<dbReference type="NCBIfam" id="TIGR00231">
    <property type="entry name" value="small_GTP"/>
    <property type="match status" value="1"/>
</dbReference>
<dbReference type="GO" id="GO:0003924">
    <property type="term" value="F:GTPase activity"/>
    <property type="evidence" value="ECO:0007669"/>
    <property type="project" value="InterPro"/>
</dbReference>
<evidence type="ECO:0000256" key="2">
    <source>
        <dbReference type="ARBA" id="ARBA00022741"/>
    </source>
</evidence>
<protein>
    <submittedName>
        <fullName evidence="4">Rab-like protein 2</fullName>
    </submittedName>
</protein>
<dbReference type="AlphaFoldDB" id="A0A131ZDQ5"/>
<feature type="region of interest" description="Disordered" evidence="3">
    <location>
        <begin position="219"/>
        <end position="241"/>
    </location>
</feature>
<evidence type="ECO:0000256" key="3">
    <source>
        <dbReference type="SAM" id="MobiDB-lite"/>
    </source>
</evidence>
<evidence type="ECO:0000256" key="1">
    <source>
        <dbReference type="ARBA" id="ARBA00006270"/>
    </source>
</evidence>
<comment type="similarity">
    <text evidence="1">Belongs to the small GTPase superfamily. Rab family.</text>
</comment>
<dbReference type="SUPFAM" id="SSF52540">
    <property type="entry name" value="P-loop containing nucleoside triphosphate hydrolases"/>
    <property type="match status" value="1"/>
</dbReference>
<dbReference type="InterPro" id="IPR001806">
    <property type="entry name" value="Small_GTPase"/>
</dbReference>
<dbReference type="FunFam" id="3.40.50.300:FF:001447">
    <property type="entry name" value="Ras-related protein Rab-1B"/>
    <property type="match status" value="1"/>
</dbReference>
<dbReference type="InterPro" id="IPR005225">
    <property type="entry name" value="Small_GTP-bd"/>
</dbReference>
<dbReference type="PRINTS" id="PR00449">
    <property type="entry name" value="RASTRNSFRMNG"/>
</dbReference>
<feature type="non-terminal residue" evidence="4">
    <location>
        <position position="241"/>
    </location>
</feature>